<keyword evidence="2" id="KW-0732">Signal</keyword>
<dbReference type="SUPFAM" id="SSF53850">
    <property type="entry name" value="Periplasmic binding protein-like II"/>
    <property type="match status" value="1"/>
</dbReference>
<dbReference type="GO" id="GO:0016020">
    <property type="term" value="C:membrane"/>
    <property type="evidence" value="ECO:0007669"/>
    <property type="project" value="UniProtKB-SubCell"/>
</dbReference>
<name>A0A0R2CSV8_9LACO</name>
<accession>A0A0R2CSV8</accession>
<evidence type="ECO:0000256" key="5">
    <source>
        <dbReference type="ARBA" id="ARBA00023288"/>
    </source>
</evidence>
<feature type="transmembrane region" description="Helical" evidence="7">
    <location>
        <begin position="7"/>
        <end position="24"/>
    </location>
</feature>
<dbReference type="InterPro" id="IPR004872">
    <property type="entry name" value="Lipoprotein_NlpA"/>
</dbReference>
<keyword evidence="5 6" id="KW-0449">Lipoprotein</keyword>
<dbReference type="EMBL" id="AYZI01000005">
    <property type="protein sequence ID" value="KRM91371.1"/>
    <property type="molecule type" value="Genomic_DNA"/>
</dbReference>
<proteinExistence type="inferred from homology"/>
<evidence type="ECO:0000313" key="9">
    <source>
        <dbReference type="Proteomes" id="UP000051586"/>
    </source>
</evidence>
<dbReference type="Gene3D" id="3.40.190.10">
    <property type="entry name" value="Periplasmic binding protein-like II"/>
    <property type="match status" value="2"/>
</dbReference>
<evidence type="ECO:0000256" key="1">
    <source>
        <dbReference type="ARBA" id="ARBA00004635"/>
    </source>
</evidence>
<comment type="subcellular location">
    <subcellularLocation>
        <location evidence="1">Membrane</location>
        <topology evidence="1">Lipid-anchor</topology>
    </subcellularLocation>
</comment>
<dbReference type="Pfam" id="PF03180">
    <property type="entry name" value="Lipoprotein_9"/>
    <property type="match status" value="1"/>
</dbReference>
<evidence type="ECO:0000256" key="6">
    <source>
        <dbReference type="PIRNR" id="PIRNR002854"/>
    </source>
</evidence>
<comment type="caution">
    <text evidence="8">The sequence shown here is derived from an EMBL/GenBank/DDBJ whole genome shotgun (WGS) entry which is preliminary data.</text>
</comment>
<comment type="similarity">
    <text evidence="6">Belongs to the nlpA lipoprotein family.</text>
</comment>
<reference evidence="8 9" key="1">
    <citation type="journal article" date="2015" name="Genome Announc.">
        <title>Expanding the biotechnology potential of lactobacilli through comparative genomics of 213 strains and associated genera.</title>
        <authorList>
            <person name="Sun Z."/>
            <person name="Harris H.M."/>
            <person name="McCann A."/>
            <person name="Guo C."/>
            <person name="Argimon S."/>
            <person name="Zhang W."/>
            <person name="Yang X."/>
            <person name="Jeffery I.B."/>
            <person name="Cooney J.C."/>
            <person name="Kagawa T.F."/>
            <person name="Liu W."/>
            <person name="Song Y."/>
            <person name="Salvetti E."/>
            <person name="Wrobel A."/>
            <person name="Rasinkangas P."/>
            <person name="Parkhill J."/>
            <person name="Rea M.C."/>
            <person name="O'Sullivan O."/>
            <person name="Ritari J."/>
            <person name="Douillard F.P."/>
            <person name="Paul Ross R."/>
            <person name="Yang R."/>
            <person name="Briner A.E."/>
            <person name="Felis G.E."/>
            <person name="de Vos W.M."/>
            <person name="Barrangou R."/>
            <person name="Klaenhammer T.R."/>
            <person name="Caufield P.W."/>
            <person name="Cui Y."/>
            <person name="Zhang H."/>
            <person name="O'Toole P.W."/>
        </authorList>
    </citation>
    <scope>NUCLEOTIDE SEQUENCE [LARGE SCALE GENOMIC DNA]</scope>
    <source>
        <strain evidence="8 9">DSM 22689</strain>
    </source>
</reference>
<protein>
    <recommendedName>
        <fullName evidence="6">Lipoprotein</fullName>
    </recommendedName>
</protein>
<keyword evidence="3 7" id="KW-0472">Membrane</keyword>
<keyword evidence="4" id="KW-0564">Palmitate</keyword>
<dbReference type="PANTHER" id="PTHR30429">
    <property type="entry name" value="D-METHIONINE-BINDING LIPOPROTEIN METQ"/>
    <property type="match status" value="1"/>
</dbReference>
<evidence type="ECO:0000256" key="3">
    <source>
        <dbReference type="ARBA" id="ARBA00023136"/>
    </source>
</evidence>
<dbReference type="Proteomes" id="UP000051586">
    <property type="component" value="Unassembled WGS sequence"/>
</dbReference>
<sequence>MRLKKHWIWGGVLLMIFVLGYFSFGNNRSQQKNTIRVGIMAGSQSEQEIWNTVAATAKKRYGLNVQFQTFTDYSQPNAALSSHNIDVNAFQNYPFLKLWNQKHHTNITAVGDTIIEPMRIYSYQAKRLNDLPTKATITIPNDTNNESRALFLLQSAGLLTLKPHVKIATLQSIQSNPKQLKIKEVDASQTARSLSDVSAAVVNGNYAQTANLNPQRAIFSEPLQKNAHQWINFIAANQADRNNPKIQKLVKAYQSEPTARKIKQVSGTNQIPAWKLNLKE</sequence>
<keyword evidence="7" id="KW-1133">Transmembrane helix</keyword>
<keyword evidence="7" id="KW-0812">Transmembrane</keyword>
<dbReference type="PATRIC" id="fig|1423745.4.peg.943"/>
<evidence type="ECO:0000256" key="7">
    <source>
        <dbReference type="SAM" id="Phobius"/>
    </source>
</evidence>
<evidence type="ECO:0000313" key="8">
    <source>
        <dbReference type="EMBL" id="KRM91371.1"/>
    </source>
</evidence>
<dbReference type="PANTHER" id="PTHR30429:SF0">
    <property type="entry name" value="METHIONINE-BINDING LIPOPROTEIN METQ"/>
    <property type="match status" value="1"/>
</dbReference>
<evidence type="ECO:0000256" key="4">
    <source>
        <dbReference type="ARBA" id="ARBA00023139"/>
    </source>
</evidence>
<dbReference type="PIRSF" id="PIRSF002854">
    <property type="entry name" value="MetQ"/>
    <property type="match status" value="1"/>
</dbReference>
<evidence type="ECO:0000256" key="2">
    <source>
        <dbReference type="ARBA" id="ARBA00022729"/>
    </source>
</evidence>
<dbReference type="RefSeq" id="WP_156656532.1">
    <property type="nucleotide sequence ID" value="NZ_AYZI01000005.1"/>
</dbReference>
<organism evidence="8 9">
    <name type="scientific">Fructilactobacillus florum DSM 22689 = JCM 16035</name>
    <dbReference type="NCBI Taxonomy" id="1423745"/>
    <lineage>
        <taxon>Bacteria</taxon>
        <taxon>Bacillati</taxon>
        <taxon>Bacillota</taxon>
        <taxon>Bacilli</taxon>
        <taxon>Lactobacillales</taxon>
        <taxon>Lactobacillaceae</taxon>
        <taxon>Fructilactobacillus</taxon>
    </lineage>
</organism>
<dbReference type="STRING" id="1423745.GCA_001311215_01579"/>
<gene>
    <name evidence="8" type="ORF">FC87_GL000882</name>
</gene>
<dbReference type="AlphaFoldDB" id="A0A0R2CSV8"/>